<dbReference type="InterPro" id="IPR026588">
    <property type="entry name" value="Choice_anch_A"/>
</dbReference>
<gene>
    <name evidence="4" type="primary">TKL1_1</name>
    <name evidence="4" type="ORF">ATC70_004706</name>
</gene>
<evidence type="ECO:0000256" key="2">
    <source>
        <dbReference type="SAM" id="SignalP"/>
    </source>
</evidence>
<accession>A0AAN7HWT7</accession>
<evidence type="ECO:0000256" key="1">
    <source>
        <dbReference type="SAM" id="MobiDB-lite"/>
    </source>
</evidence>
<dbReference type="EC" id="2.2.1.1" evidence="4"/>
<feature type="domain" description="Choice-of-anchor A" evidence="3">
    <location>
        <begin position="98"/>
        <end position="281"/>
    </location>
</feature>
<dbReference type="EMBL" id="JASEJX010000033">
    <property type="protein sequence ID" value="KAK4510276.1"/>
    <property type="molecule type" value="Genomic_DNA"/>
</dbReference>
<proteinExistence type="predicted"/>
<protein>
    <submittedName>
        <fullName evidence="4">Transketolase</fullName>
        <ecNumber evidence="4">2.2.1.1</ecNumber>
    </submittedName>
</protein>
<evidence type="ECO:0000313" key="4">
    <source>
        <dbReference type="EMBL" id="KAK4510276.1"/>
    </source>
</evidence>
<comment type="caution">
    <text evidence="4">The sequence shown here is derived from an EMBL/GenBank/DDBJ whole genome shotgun (WGS) entry which is preliminary data.</text>
</comment>
<evidence type="ECO:0000259" key="3">
    <source>
        <dbReference type="Pfam" id="PF20597"/>
    </source>
</evidence>
<feature type="chain" id="PRO_5043037616" evidence="2">
    <location>
        <begin position="23"/>
        <end position="384"/>
    </location>
</feature>
<feature type="compositionally biased region" description="Low complexity" evidence="1">
    <location>
        <begin position="317"/>
        <end position="342"/>
    </location>
</feature>
<sequence>MAKKSGVYLLCSALAMLGLSQATPLDQFTVDFDRCRDDGFSTNRALARFNGIFFGDFDTSGSLQSLGPLAVKGDFSAPNYVVNANHHQVIMEEQGCTALNNKNTGIFNFTSVEEDLRLASEEFANREPTAILKNDAIFTKIPQNEMALYDVMTFHSCGQAVCSPNPTEKSQAEGVFFGQGDWRVPQPQFNRTRAYVYNIPVKNGATITIDTNNPSAGLNAGNSTYKFYPVDESGNIMPEGTFMLHRKTGGQLQGLVLAPRGNIIDGTVGAFASNIVGKSYTWESPTEGAELLDYHAAGGSCDSYGGCMPFFLPPRPATSSSRRTTTTSTNAQATSKSTSTTTEIGIGTATDTLTDTVTVTQDAATATVTNIKTFLEKPQPVTIT</sequence>
<dbReference type="AlphaFoldDB" id="A0AAN7HWT7"/>
<evidence type="ECO:0000313" key="5">
    <source>
        <dbReference type="Proteomes" id="UP001304243"/>
    </source>
</evidence>
<dbReference type="GeneID" id="89948392"/>
<feature type="region of interest" description="Disordered" evidence="1">
    <location>
        <begin position="315"/>
        <end position="342"/>
    </location>
</feature>
<organism evidence="4 5">
    <name type="scientific">Mucor velutinosus</name>
    <dbReference type="NCBI Taxonomy" id="708070"/>
    <lineage>
        <taxon>Eukaryota</taxon>
        <taxon>Fungi</taxon>
        <taxon>Fungi incertae sedis</taxon>
        <taxon>Mucoromycota</taxon>
        <taxon>Mucoromycotina</taxon>
        <taxon>Mucoromycetes</taxon>
        <taxon>Mucorales</taxon>
        <taxon>Mucorineae</taxon>
        <taxon>Mucoraceae</taxon>
        <taxon>Mucor</taxon>
    </lineage>
</organism>
<keyword evidence="4" id="KW-0808">Transferase</keyword>
<reference evidence="4 5" key="1">
    <citation type="submission" date="2022-11" db="EMBL/GenBank/DDBJ databases">
        <title>Mucor velutinosus strain NIH1002 WGS.</title>
        <authorList>
            <person name="Subramanian P."/>
            <person name="Mullikin J.C."/>
            <person name="Segre J.A."/>
            <person name="Zelazny A.M."/>
        </authorList>
    </citation>
    <scope>NUCLEOTIDE SEQUENCE [LARGE SCALE GENOMIC DNA]</scope>
    <source>
        <strain evidence="4 5">NIH1002</strain>
    </source>
</reference>
<keyword evidence="5" id="KW-1185">Reference proteome</keyword>
<feature type="signal peptide" evidence="2">
    <location>
        <begin position="1"/>
        <end position="22"/>
    </location>
</feature>
<dbReference type="GO" id="GO:0004802">
    <property type="term" value="F:transketolase activity"/>
    <property type="evidence" value="ECO:0007669"/>
    <property type="project" value="UniProtKB-EC"/>
</dbReference>
<name>A0AAN7HWT7_9FUNG</name>
<dbReference type="Proteomes" id="UP001304243">
    <property type="component" value="Unassembled WGS sequence"/>
</dbReference>
<dbReference type="RefSeq" id="XP_064676942.1">
    <property type="nucleotide sequence ID" value="XM_064824006.1"/>
</dbReference>
<keyword evidence="2" id="KW-0732">Signal</keyword>
<dbReference type="Pfam" id="PF20597">
    <property type="entry name" value="pAdhesive_15"/>
    <property type="match status" value="1"/>
</dbReference>